<feature type="region of interest" description="Disordered" evidence="1">
    <location>
        <begin position="214"/>
        <end position="234"/>
    </location>
</feature>
<evidence type="ECO:0000313" key="2">
    <source>
        <dbReference type="EMBL" id="KQB42636.1"/>
    </source>
</evidence>
<dbReference type="PATRIC" id="fig|362413.3.peg.3568"/>
<dbReference type="AlphaFoldDB" id="A0A0N8VNN7"/>
<name>A0A0N8VNN7_9FLAO</name>
<reference evidence="2 3" key="1">
    <citation type="submission" date="2014-09" db="EMBL/GenBank/DDBJ databases">
        <title>Genome sequence of Flavobacterium aquidurense RC62.</title>
        <authorList>
            <person name="Kim J.F."/>
            <person name="Kwak M.-J."/>
        </authorList>
    </citation>
    <scope>NUCLEOTIDE SEQUENCE [LARGE SCALE GENOMIC DNA]</scope>
    <source>
        <strain evidence="2 3">RC62</strain>
    </source>
</reference>
<dbReference type="Proteomes" id="UP000050443">
    <property type="component" value="Unassembled WGS sequence"/>
</dbReference>
<comment type="caution">
    <text evidence="2">The sequence shown here is derived from an EMBL/GenBank/DDBJ whole genome shotgun (WGS) entry which is preliminary data.</text>
</comment>
<evidence type="ECO:0000313" key="3">
    <source>
        <dbReference type="Proteomes" id="UP000050443"/>
    </source>
</evidence>
<evidence type="ECO:0000256" key="1">
    <source>
        <dbReference type="SAM" id="MobiDB-lite"/>
    </source>
</evidence>
<dbReference type="SUPFAM" id="SSF82171">
    <property type="entry name" value="DPP6 N-terminal domain-like"/>
    <property type="match status" value="1"/>
</dbReference>
<accession>A0A0N8VNN7</accession>
<dbReference type="RefSeq" id="WP_055092671.1">
    <property type="nucleotide sequence ID" value="NZ_JRLF01000006.1"/>
</dbReference>
<proteinExistence type="predicted"/>
<gene>
    <name evidence="2" type="ORF">RC62_3643</name>
</gene>
<dbReference type="STRING" id="362413.RC62_3643"/>
<organism evidence="2 3">
    <name type="scientific">Flavobacterium aquidurense</name>
    <dbReference type="NCBI Taxonomy" id="362413"/>
    <lineage>
        <taxon>Bacteria</taxon>
        <taxon>Pseudomonadati</taxon>
        <taxon>Bacteroidota</taxon>
        <taxon>Flavobacteriia</taxon>
        <taxon>Flavobacteriales</taxon>
        <taxon>Flavobacteriaceae</taxon>
        <taxon>Flavobacterium</taxon>
    </lineage>
</organism>
<dbReference type="OrthoDB" id="267093at2"/>
<sequence length="448" mass="51686">MKNLQEASDRWKKEGTEYKTAINEWLDIIYIQKENPTTECPEETRKDMGDYVLEQLIEHNNNGKHKEFRDLFPPDNDPLSDILDDSMWYKVRKVAILDDNRIIAKLGDYYEWQGVYSIKDDEITLLDDLIGFGFSENKKYFAKVYHAKIEVHEGWDGAIIAAFDLPDNLTIEQLQYESIEVFSTGKQVVLITYNGIFVINENGFELIHGSLLADQETEGDEEEENEEENEEYEEESKYQFLHYPHAALSPDDKYITVGSQSSSHIVLMQQNQKWVETANIEQRSSYPNIACFNYKFQPPLLALSSCHFSRSGTLGVFLDKLEGLQASGYDMDSDALFVVDDRRWIFSMYASAHGFYLGSNDGYLWLKVSDEKSHYTHIGGTIMSIDVAPDRQHIVLGTASGQIIVLRWENITPVEGKNNRVDPYLITNLPVVDEKRYLFRNGNEPLIW</sequence>
<protein>
    <submittedName>
        <fullName evidence="2">Uncharacterized protein</fullName>
    </submittedName>
</protein>
<feature type="compositionally biased region" description="Acidic residues" evidence="1">
    <location>
        <begin position="215"/>
        <end position="234"/>
    </location>
</feature>
<dbReference type="EMBL" id="JRLF01000006">
    <property type="protein sequence ID" value="KQB42636.1"/>
    <property type="molecule type" value="Genomic_DNA"/>
</dbReference>